<organism evidence="2 3">
    <name type="scientific">Paramesorhizobium deserti</name>
    <dbReference type="NCBI Taxonomy" id="1494590"/>
    <lineage>
        <taxon>Bacteria</taxon>
        <taxon>Pseudomonadati</taxon>
        <taxon>Pseudomonadota</taxon>
        <taxon>Alphaproteobacteria</taxon>
        <taxon>Hyphomicrobiales</taxon>
        <taxon>Phyllobacteriaceae</taxon>
        <taxon>Paramesorhizobium</taxon>
    </lineage>
</organism>
<feature type="transmembrane region" description="Helical" evidence="1">
    <location>
        <begin position="7"/>
        <end position="25"/>
    </location>
</feature>
<evidence type="ECO:0000313" key="3">
    <source>
        <dbReference type="Proteomes" id="UP000070107"/>
    </source>
</evidence>
<evidence type="ECO:0000256" key="1">
    <source>
        <dbReference type="SAM" id="Phobius"/>
    </source>
</evidence>
<accession>A0A135HTS5</accession>
<comment type="caution">
    <text evidence="2">The sequence shown here is derived from an EMBL/GenBank/DDBJ whole genome shotgun (WGS) entry which is preliminary data.</text>
</comment>
<dbReference type="AlphaFoldDB" id="A0A135HTS5"/>
<keyword evidence="1" id="KW-1133">Transmembrane helix</keyword>
<dbReference type="Proteomes" id="UP000070107">
    <property type="component" value="Unassembled WGS sequence"/>
</dbReference>
<keyword evidence="3" id="KW-1185">Reference proteome</keyword>
<protein>
    <submittedName>
        <fullName evidence="2">Uncharacterized protein</fullName>
    </submittedName>
</protein>
<feature type="transmembrane region" description="Helical" evidence="1">
    <location>
        <begin position="95"/>
        <end position="112"/>
    </location>
</feature>
<dbReference type="EMBL" id="LNTU01000023">
    <property type="protein sequence ID" value="KXF76554.1"/>
    <property type="molecule type" value="Genomic_DNA"/>
</dbReference>
<evidence type="ECO:0000313" key="2">
    <source>
        <dbReference type="EMBL" id="KXF76554.1"/>
    </source>
</evidence>
<keyword evidence="1" id="KW-0812">Transmembrane</keyword>
<gene>
    <name evidence="2" type="ORF">ATN84_10855</name>
</gene>
<name>A0A135HTS5_9HYPH</name>
<reference evidence="2 3" key="1">
    <citation type="submission" date="2015-11" db="EMBL/GenBank/DDBJ databases">
        <title>Draft genome sequence of Paramesorhizobium deserti A-3-E, a strain highly resistant to diverse beta-lactam antibiotics.</title>
        <authorList>
            <person name="Lv R."/>
            <person name="Yang X."/>
            <person name="Fang N."/>
            <person name="Guo J."/>
            <person name="Luo X."/>
            <person name="Peng F."/>
            <person name="Yang R."/>
            <person name="Cui Y."/>
            <person name="Fang C."/>
            <person name="Song Y."/>
        </authorList>
    </citation>
    <scope>NUCLEOTIDE SEQUENCE [LARGE SCALE GENOMIC DNA]</scope>
    <source>
        <strain evidence="2 3">A-3-E</strain>
    </source>
</reference>
<dbReference type="RefSeq" id="WP_068882124.1">
    <property type="nucleotide sequence ID" value="NZ_LNTU01000023.1"/>
</dbReference>
<keyword evidence="1" id="KW-0472">Membrane</keyword>
<feature type="transmembrane region" description="Helical" evidence="1">
    <location>
        <begin position="52"/>
        <end position="75"/>
    </location>
</feature>
<sequence length="135" mass="14944">MGRIFNLVCWFFMCLFAAHIIWLISIDTQAYHGSKADVLLAGYAALFRFHWIYHYQTLITGIFAIGAALIGASAINGQIQSAERQERERRDARHAAARATLPLALSAITQYAVGCSRYVNAPTMSMGLLCLLYAA</sequence>
<proteinExistence type="predicted"/>